<evidence type="ECO:0000313" key="4">
    <source>
        <dbReference type="Proteomes" id="UP000226192"/>
    </source>
</evidence>
<reference evidence="3 4" key="1">
    <citation type="submission" date="2017-06" db="EMBL/GenBank/DDBJ databases">
        <title>Ant-infecting Ophiocordyceps genomes reveal a high diversity of potential behavioral manipulation genes and a possible major role for enterotoxins.</title>
        <authorList>
            <person name="De Bekker C."/>
            <person name="Evans H.C."/>
            <person name="Brachmann A."/>
            <person name="Hughes D.P."/>
        </authorList>
    </citation>
    <scope>NUCLEOTIDE SEQUENCE [LARGE SCALE GENOMIC DNA]</scope>
    <source>
        <strain evidence="3 4">Map64</strain>
    </source>
</reference>
<sequence length="350" mass="38945">MSLQQQQQIIDQALATYLDCLDRYSLLRQSLADLHGQTLSSIARANFTTDRGVRHGQEYYDARMRASRFLRICVPRGDGAPVYSVMYAGAGKGGDCFGEAVGESCGGGDGGDGNSEGRELVQEDGRLESETKEEVDETTVFEHKLDADGNFEGRELVQEDERLQSERKDEADETTVFEHKLDADGNSQRRELVQEDGRLQEEKKQDEADETTVFEHKLDADGNSQRRELVQEDGRLQEEKKQDEADETAAPQHNVDALRWFGILTPRALHQAQDTSIQVVERLLPQLASVVGEMGQLEIVVRRARKARAKIMKQMAHGHQVASAEETSRADTLAKDSGQPRGSDEAILAS</sequence>
<dbReference type="InterPro" id="IPR040357">
    <property type="entry name" value="Vma22/CCDC115"/>
</dbReference>
<evidence type="ECO:0000256" key="2">
    <source>
        <dbReference type="SAM" id="MobiDB-lite"/>
    </source>
</evidence>
<comment type="caution">
    <text evidence="3">The sequence shown here is derived from an EMBL/GenBank/DDBJ whole genome shotgun (WGS) entry which is preliminary data.</text>
</comment>
<dbReference type="Proteomes" id="UP000226192">
    <property type="component" value="Unassembled WGS sequence"/>
</dbReference>
<dbReference type="OrthoDB" id="408631at2759"/>
<feature type="region of interest" description="Disordered" evidence="2">
    <location>
        <begin position="316"/>
        <end position="350"/>
    </location>
</feature>
<dbReference type="AlphaFoldDB" id="A0A2C5Y6F9"/>
<dbReference type="STRING" id="1399860.A0A2C5Y6F9"/>
<protein>
    <recommendedName>
        <fullName evidence="1">Vacuolar ATPase assembly protein VMA22</fullName>
    </recommendedName>
</protein>
<keyword evidence="4" id="KW-1185">Reference proteome</keyword>
<name>A0A2C5Y6F9_9HYPO</name>
<gene>
    <name evidence="3" type="ORF">CDD81_6940</name>
</gene>
<dbReference type="EMBL" id="NJET01000069">
    <property type="protein sequence ID" value="PHH62554.1"/>
    <property type="molecule type" value="Genomic_DNA"/>
</dbReference>
<dbReference type="GO" id="GO:0070072">
    <property type="term" value="P:vacuolar proton-transporting V-type ATPase complex assembly"/>
    <property type="evidence" value="ECO:0007669"/>
    <property type="project" value="InterPro"/>
</dbReference>
<feature type="compositionally biased region" description="Basic and acidic residues" evidence="2">
    <location>
        <begin position="160"/>
        <end position="206"/>
    </location>
</feature>
<feature type="compositionally biased region" description="Basic and acidic residues" evidence="2">
    <location>
        <begin position="213"/>
        <end position="225"/>
    </location>
</feature>
<proteinExistence type="predicted"/>
<dbReference type="Pfam" id="PF21730">
    <property type="entry name" value="Vma22_CCDC115"/>
    <property type="match status" value="1"/>
</dbReference>
<dbReference type="GO" id="GO:1990871">
    <property type="term" value="C:Vma12-Vma22 assembly complex"/>
    <property type="evidence" value="ECO:0007669"/>
    <property type="project" value="TreeGrafter"/>
</dbReference>
<dbReference type="PANTHER" id="PTHR31996">
    <property type="entry name" value="COILED-COIL DOMAIN-CONTAINING PROTEIN 115"/>
    <property type="match status" value="1"/>
</dbReference>
<accession>A0A2C5Y6F9</accession>
<evidence type="ECO:0000256" key="1">
    <source>
        <dbReference type="ARBA" id="ARBA00093634"/>
    </source>
</evidence>
<feature type="region of interest" description="Disordered" evidence="2">
    <location>
        <begin position="160"/>
        <end position="225"/>
    </location>
</feature>
<evidence type="ECO:0000313" key="3">
    <source>
        <dbReference type="EMBL" id="PHH62554.1"/>
    </source>
</evidence>
<dbReference type="PANTHER" id="PTHR31996:SF2">
    <property type="entry name" value="COILED-COIL DOMAIN-CONTAINING PROTEIN 115"/>
    <property type="match status" value="1"/>
</dbReference>
<organism evidence="3 4">
    <name type="scientific">Ophiocordyceps australis</name>
    <dbReference type="NCBI Taxonomy" id="1399860"/>
    <lineage>
        <taxon>Eukaryota</taxon>
        <taxon>Fungi</taxon>
        <taxon>Dikarya</taxon>
        <taxon>Ascomycota</taxon>
        <taxon>Pezizomycotina</taxon>
        <taxon>Sordariomycetes</taxon>
        <taxon>Hypocreomycetidae</taxon>
        <taxon>Hypocreales</taxon>
        <taxon>Ophiocordycipitaceae</taxon>
        <taxon>Ophiocordyceps</taxon>
    </lineage>
</organism>
<dbReference type="GO" id="GO:0051082">
    <property type="term" value="F:unfolded protein binding"/>
    <property type="evidence" value="ECO:0007669"/>
    <property type="project" value="TreeGrafter"/>
</dbReference>